<name>A0ABR9JTS4_9ACTN</name>
<dbReference type="SUPFAM" id="SSF53474">
    <property type="entry name" value="alpha/beta-Hydrolases"/>
    <property type="match status" value="1"/>
</dbReference>
<dbReference type="Proteomes" id="UP000627838">
    <property type="component" value="Unassembled WGS sequence"/>
</dbReference>
<protein>
    <submittedName>
        <fullName evidence="1">Pimeloyl-ACP methyl ester carboxylesterase</fullName>
    </submittedName>
</protein>
<sequence>MLGCSLGASIGLHLVARHPEQVGVLVAHEPVGPRLLPADRRAAHERELADIQAVHRRDGLPAALAAIAAALGIDPTRPDSEPGLAPQPMTPQRVRDFAFFIEHDFTAIIRDTLDVAALEKTPVRIVPAFGRTTPRAVFDRACAVALAELSGTEPREFPGGHNGNTSHPRAYATALRASLAF</sequence>
<dbReference type="Gene3D" id="3.40.50.1820">
    <property type="entry name" value="alpha/beta hydrolase"/>
    <property type="match status" value="1"/>
</dbReference>
<dbReference type="RefSeq" id="WP_192760286.1">
    <property type="nucleotide sequence ID" value="NZ_JADBDZ010000001.1"/>
</dbReference>
<accession>A0ABR9JTS4</accession>
<proteinExistence type="predicted"/>
<keyword evidence="2" id="KW-1185">Reference proteome</keyword>
<reference evidence="1 2" key="1">
    <citation type="submission" date="2020-10" db="EMBL/GenBank/DDBJ databases">
        <title>Sequencing the genomes of 1000 actinobacteria strains.</title>
        <authorList>
            <person name="Klenk H.-P."/>
        </authorList>
    </citation>
    <scope>NUCLEOTIDE SEQUENCE [LARGE SCALE GENOMIC DNA]</scope>
    <source>
        <strain evidence="1 2">DSM 46744</strain>
    </source>
</reference>
<organism evidence="1 2">
    <name type="scientific">Actinomadura algeriensis</name>
    <dbReference type="NCBI Taxonomy" id="1679523"/>
    <lineage>
        <taxon>Bacteria</taxon>
        <taxon>Bacillati</taxon>
        <taxon>Actinomycetota</taxon>
        <taxon>Actinomycetes</taxon>
        <taxon>Streptosporangiales</taxon>
        <taxon>Thermomonosporaceae</taxon>
        <taxon>Actinomadura</taxon>
    </lineage>
</organism>
<comment type="caution">
    <text evidence="1">The sequence shown here is derived from an EMBL/GenBank/DDBJ whole genome shotgun (WGS) entry which is preliminary data.</text>
</comment>
<dbReference type="EMBL" id="JADBDZ010000001">
    <property type="protein sequence ID" value="MBE1533804.1"/>
    <property type="molecule type" value="Genomic_DNA"/>
</dbReference>
<evidence type="ECO:0000313" key="2">
    <source>
        <dbReference type="Proteomes" id="UP000627838"/>
    </source>
</evidence>
<evidence type="ECO:0000313" key="1">
    <source>
        <dbReference type="EMBL" id="MBE1533804.1"/>
    </source>
</evidence>
<gene>
    <name evidence="1" type="ORF">H4W34_003637</name>
</gene>
<dbReference type="InterPro" id="IPR029058">
    <property type="entry name" value="AB_hydrolase_fold"/>
</dbReference>